<evidence type="ECO:0000256" key="10">
    <source>
        <dbReference type="ARBA" id="ARBA00023237"/>
    </source>
</evidence>
<evidence type="ECO:0000256" key="7">
    <source>
        <dbReference type="ARBA" id="ARBA00023077"/>
    </source>
</evidence>
<dbReference type="RefSeq" id="WP_102766312.1">
    <property type="nucleotide sequence ID" value="NZ_POSP01000001.1"/>
</dbReference>
<dbReference type="PANTHER" id="PTHR30069:SF29">
    <property type="entry name" value="HEMOGLOBIN AND HEMOGLOBIN-HAPTOGLOBIN-BINDING PROTEIN 1-RELATED"/>
    <property type="match status" value="1"/>
</dbReference>
<dbReference type="Pfam" id="PF07715">
    <property type="entry name" value="Plug"/>
    <property type="match status" value="1"/>
</dbReference>
<dbReference type="GO" id="GO:0009279">
    <property type="term" value="C:cell outer membrane"/>
    <property type="evidence" value="ECO:0007669"/>
    <property type="project" value="UniProtKB-SubCell"/>
</dbReference>
<evidence type="ECO:0000313" key="16">
    <source>
        <dbReference type="EMBL" id="PND40178.1"/>
    </source>
</evidence>
<dbReference type="AlphaFoldDB" id="A0A2N8L3A0"/>
<reference evidence="16 17" key="1">
    <citation type="submission" date="2018-01" db="EMBL/GenBank/DDBJ databases">
        <title>Draft genome sequence of Paucibacter aquatile CR182 isolated from freshwater of the Nakdong River.</title>
        <authorList>
            <person name="Choi A."/>
            <person name="Chung E.J."/>
        </authorList>
    </citation>
    <scope>NUCLEOTIDE SEQUENCE [LARGE SCALE GENOMIC DNA]</scope>
    <source>
        <strain evidence="16 17">CR182</strain>
    </source>
</reference>
<dbReference type="PANTHER" id="PTHR30069">
    <property type="entry name" value="TONB-DEPENDENT OUTER MEMBRANE RECEPTOR"/>
    <property type="match status" value="1"/>
</dbReference>
<dbReference type="InterPro" id="IPR011276">
    <property type="entry name" value="TonB_haem/Hb_rcpt"/>
</dbReference>
<keyword evidence="6" id="KW-0732">Signal</keyword>
<organism evidence="16 17">
    <name type="scientific">Kinneretia aquatilis</name>
    <dbReference type="NCBI Taxonomy" id="2070761"/>
    <lineage>
        <taxon>Bacteria</taxon>
        <taxon>Pseudomonadati</taxon>
        <taxon>Pseudomonadota</taxon>
        <taxon>Betaproteobacteria</taxon>
        <taxon>Burkholderiales</taxon>
        <taxon>Sphaerotilaceae</taxon>
        <taxon>Roseateles</taxon>
    </lineage>
</organism>
<comment type="similarity">
    <text evidence="2 11 12">Belongs to the TonB-dependent receptor family.</text>
</comment>
<sequence length="756" mass="83051">MLRTHAAASIASRPFFSGAEVSHYPSTLQPIALAVALMATPGLGLAQSGTPKADQAAQTAAVTALPEITISATRTERASDKVPNTVTVIDRAALLKREARNLKDLLDDEVDLAVRSAATRFSAAGSSLGRAGNEGLNIRGLEGNQVLMMVDGIRLPQAFSFGAFASGRADQVDLDALSRAEVLRGPASAQFGSDGLAGALSLSSLSPEDLLKDGKTQAGLLRSSLATVDRSQRLSGAYAFQQGEWQHLLQLSLTRGHETQNRGERKDLNSLRTAPNPADIHSENLLAKTGLRLSPSQRLQATLELRQRKQETEVLSGRAPVVNDKTPTAVIDLDAQDRLNRRRVSLEHRYDDLNGEWLQSLYSQIYVQHSETRQRSVEDRHQSPDRIREGFYREELIGFSSQAQTQLSGQRLSYGIDLSRNRISGLRDGTVPPAGESFPSKPFPDTDASQIGAFVQSEIETGSLSLIPGLRYERYRLSPKSTGYSGAVVSLSDQALTPRLGLVWRASETVQPYAQWALGFRAPTADQVNNGFANPVHGYESIGNPDLKAERAQSLELGLRGRVAEQLRWQLSTYRNRYRDFISQQVVRGSGKPKDPLIFQSINLNQARIHGVEARVFWQAQPGLELSAALARSRGHSEQKGERSPLDTVQPDRAQLGARWERGDWSWSANWQLAAAKRAQDSSVASQFLTPRYQVLDLGLGWRVQPGWRLQAQLNNVGNKRYWRWADVRGLAATTTELDAYTAPGRQLQVSLAAEF</sequence>
<dbReference type="CDD" id="cd01347">
    <property type="entry name" value="ligand_gated_channel"/>
    <property type="match status" value="1"/>
</dbReference>
<dbReference type="InterPro" id="IPR010949">
    <property type="entry name" value="TonB_Hb/transfer/lactofer_rcpt"/>
</dbReference>
<dbReference type="GO" id="GO:0015232">
    <property type="term" value="F:heme transmembrane transporter activity"/>
    <property type="evidence" value="ECO:0007669"/>
    <property type="project" value="InterPro"/>
</dbReference>
<comment type="subcellular location">
    <subcellularLocation>
        <location evidence="1 11">Cell outer membrane</location>
        <topology evidence="1 11">Multi-pass membrane protein</topology>
    </subcellularLocation>
</comment>
<keyword evidence="9 16" id="KW-0675">Receptor</keyword>
<dbReference type="Gene3D" id="2.40.170.20">
    <property type="entry name" value="TonB-dependent receptor, beta-barrel domain"/>
    <property type="match status" value="1"/>
</dbReference>
<evidence type="ECO:0000256" key="12">
    <source>
        <dbReference type="RuleBase" id="RU003357"/>
    </source>
</evidence>
<keyword evidence="3 11" id="KW-0813">Transport</keyword>
<feature type="domain" description="TonB-dependent receptor-like beta-barrel" evidence="14">
    <location>
        <begin position="331"/>
        <end position="717"/>
    </location>
</feature>
<dbReference type="GO" id="GO:0015344">
    <property type="term" value="F:siderophore uptake transmembrane transporter activity"/>
    <property type="evidence" value="ECO:0007669"/>
    <property type="project" value="TreeGrafter"/>
</dbReference>
<dbReference type="NCBIfam" id="TIGR01786">
    <property type="entry name" value="TonB-hemlactrns"/>
    <property type="match status" value="1"/>
</dbReference>
<evidence type="ECO:0000256" key="4">
    <source>
        <dbReference type="ARBA" id="ARBA00022452"/>
    </source>
</evidence>
<name>A0A2N8L3A0_9BURK</name>
<feature type="region of interest" description="Disordered" evidence="13">
    <location>
        <begin position="629"/>
        <end position="649"/>
    </location>
</feature>
<keyword evidence="17" id="KW-1185">Reference proteome</keyword>
<keyword evidence="4 11" id="KW-1134">Transmembrane beta strand</keyword>
<feature type="compositionally biased region" description="Basic and acidic residues" evidence="13">
    <location>
        <begin position="635"/>
        <end position="645"/>
    </location>
</feature>
<dbReference type="InterPro" id="IPR036942">
    <property type="entry name" value="Beta-barrel_TonB_sf"/>
</dbReference>
<feature type="region of interest" description="Disordered" evidence="13">
    <location>
        <begin position="257"/>
        <end position="277"/>
    </location>
</feature>
<evidence type="ECO:0000259" key="14">
    <source>
        <dbReference type="Pfam" id="PF00593"/>
    </source>
</evidence>
<evidence type="ECO:0000259" key="15">
    <source>
        <dbReference type="Pfam" id="PF07715"/>
    </source>
</evidence>
<dbReference type="SUPFAM" id="SSF56935">
    <property type="entry name" value="Porins"/>
    <property type="match status" value="1"/>
</dbReference>
<evidence type="ECO:0000256" key="9">
    <source>
        <dbReference type="ARBA" id="ARBA00023170"/>
    </source>
</evidence>
<dbReference type="OrthoDB" id="9764669at2"/>
<proteinExistence type="inferred from homology"/>
<keyword evidence="7 12" id="KW-0798">TonB box</keyword>
<feature type="domain" description="TonB-dependent receptor plug" evidence="15">
    <location>
        <begin position="81"/>
        <end position="199"/>
    </location>
</feature>
<evidence type="ECO:0000256" key="5">
    <source>
        <dbReference type="ARBA" id="ARBA00022692"/>
    </source>
</evidence>
<evidence type="ECO:0000256" key="8">
    <source>
        <dbReference type="ARBA" id="ARBA00023136"/>
    </source>
</evidence>
<dbReference type="Pfam" id="PF00593">
    <property type="entry name" value="TonB_dep_Rec_b-barrel"/>
    <property type="match status" value="1"/>
</dbReference>
<keyword evidence="10 11" id="KW-0998">Cell outer membrane</keyword>
<dbReference type="InterPro" id="IPR012910">
    <property type="entry name" value="Plug_dom"/>
</dbReference>
<evidence type="ECO:0000313" key="17">
    <source>
        <dbReference type="Proteomes" id="UP000235916"/>
    </source>
</evidence>
<feature type="compositionally biased region" description="Basic and acidic residues" evidence="13">
    <location>
        <begin position="257"/>
        <end position="269"/>
    </location>
</feature>
<dbReference type="InterPro" id="IPR000531">
    <property type="entry name" value="Beta-barrel_TonB"/>
</dbReference>
<evidence type="ECO:0000256" key="6">
    <source>
        <dbReference type="ARBA" id="ARBA00022729"/>
    </source>
</evidence>
<gene>
    <name evidence="16" type="ORF">C1O66_02000</name>
</gene>
<dbReference type="Proteomes" id="UP000235916">
    <property type="component" value="Unassembled WGS sequence"/>
</dbReference>
<dbReference type="InterPro" id="IPR039426">
    <property type="entry name" value="TonB-dep_rcpt-like"/>
</dbReference>
<keyword evidence="8 11" id="KW-0472">Membrane</keyword>
<dbReference type="PROSITE" id="PS52016">
    <property type="entry name" value="TONB_DEPENDENT_REC_3"/>
    <property type="match status" value="1"/>
</dbReference>
<evidence type="ECO:0000256" key="3">
    <source>
        <dbReference type="ARBA" id="ARBA00022448"/>
    </source>
</evidence>
<accession>A0A2N8L3A0</accession>
<dbReference type="NCBIfam" id="TIGR01785">
    <property type="entry name" value="TonB-hemin"/>
    <property type="match status" value="1"/>
</dbReference>
<keyword evidence="5 11" id="KW-0812">Transmembrane</keyword>
<evidence type="ECO:0000256" key="2">
    <source>
        <dbReference type="ARBA" id="ARBA00009810"/>
    </source>
</evidence>
<evidence type="ECO:0000256" key="13">
    <source>
        <dbReference type="SAM" id="MobiDB-lite"/>
    </source>
</evidence>
<comment type="caution">
    <text evidence="16">The sequence shown here is derived from an EMBL/GenBank/DDBJ whole genome shotgun (WGS) entry which is preliminary data.</text>
</comment>
<dbReference type="EMBL" id="POSP01000001">
    <property type="protein sequence ID" value="PND40178.1"/>
    <property type="molecule type" value="Genomic_DNA"/>
</dbReference>
<protein>
    <submittedName>
        <fullName evidence="16">TonB-dependent hemoglobin/transferrin/lactoferrin family receptor</fullName>
    </submittedName>
</protein>
<dbReference type="Gene3D" id="2.170.130.10">
    <property type="entry name" value="TonB-dependent receptor, plug domain"/>
    <property type="match status" value="1"/>
</dbReference>
<dbReference type="GO" id="GO:0044718">
    <property type="term" value="P:siderophore transmembrane transport"/>
    <property type="evidence" value="ECO:0007669"/>
    <property type="project" value="TreeGrafter"/>
</dbReference>
<evidence type="ECO:0000256" key="1">
    <source>
        <dbReference type="ARBA" id="ARBA00004571"/>
    </source>
</evidence>
<dbReference type="InterPro" id="IPR037066">
    <property type="entry name" value="Plug_dom_sf"/>
</dbReference>
<evidence type="ECO:0000256" key="11">
    <source>
        <dbReference type="PROSITE-ProRule" id="PRU01360"/>
    </source>
</evidence>